<dbReference type="AlphaFoldDB" id="A0A2P4EWN5"/>
<protein>
    <submittedName>
        <fullName evidence="8">Na+/H+ antiporter subunit E</fullName>
    </submittedName>
</protein>
<keyword evidence="6 7" id="KW-0472">Membrane</keyword>
<evidence type="ECO:0000256" key="2">
    <source>
        <dbReference type="ARBA" id="ARBA00006228"/>
    </source>
</evidence>
<evidence type="ECO:0000256" key="7">
    <source>
        <dbReference type="SAM" id="Phobius"/>
    </source>
</evidence>
<evidence type="ECO:0000313" key="9">
    <source>
        <dbReference type="Proteomes" id="UP000243451"/>
    </source>
</evidence>
<keyword evidence="4 7" id="KW-0812">Transmembrane</keyword>
<evidence type="ECO:0000256" key="5">
    <source>
        <dbReference type="ARBA" id="ARBA00022989"/>
    </source>
</evidence>
<dbReference type="PANTHER" id="PTHR34584:SF1">
    <property type="entry name" value="NA(+)_H(+) ANTIPORTER SUBUNIT E1"/>
    <property type="match status" value="1"/>
</dbReference>
<evidence type="ECO:0000256" key="4">
    <source>
        <dbReference type="ARBA" id="ARBA00022692"/>
    </source>
</evidence>
<gene>
    <name evidence="8" type="ORF">C1949_08130</name>
</gene>
<sequence>MKMPDRVFPHPWLSVSLLIGWLLLMNSVSFGNLIMAALLACLIPWLTHVFWPRSPHRLRFGQLLVFVCRVLSDILLANLQVARLILGPRRQLRPAFVHYPLQLQQDFSISVLASTISLTPGTVSADISPDRSTLLIHGLDVGDEQALIDHIRQRYEEPIREIFECSTP</sequence>
<feature type="transmembrane region" description="Helical" evidence="7">
    <location>
        <begin position="7"/>
        <end position="24"/>
    </location>
</feature>
<dbReference type="GO" id="GO:0008324">
    <property type="term" value="F:monoatomic cation transmembrane transporter activity"/>
    <property type="evidence" value="ECO:0007669"/>
    <property type="project" value="InterPro"/>
</dbReference>
<proteinExistence type="inferred from homology"/>
<comment type="similarity">
    <text evidence="2">Belongs to the CPA3 antiporters (TC 2.A.63) subunit E family.</text>
</comment>
<accession>A0A2P4EWN5</accession>
<feature type="transmembrane region" description="Helical" evidence="7">
    <location>
        <begin position="63"/>
        <end position="86"/>
    </location>
</feature>
<organism evidence="8 9">
    <name type="scientific">Halopseudomonas oceani</name>
    <dbReference type="NCBI Taxonomy" id="1708783"/>
    <lineage>
        <taxon>Bacteria</taxon>
        <taxon>Pseudomonadati</taxon>
        <taxon>Pseudomonadota</taxon>
        <taxon>Gammaproteobacteria</taxon>
        <taxon>Pseudomonadales</taxon>
        <taxon>Pseudomonadaceae</taxon>
        <taxon>Halopseudomonas</taxon>
    </lineage>
</organism>
<evidence type="ECO:0000256" key="6">
    <source>
        <dbReference type="ARBA" id="ARBA00023136"/>
    </source>
</evidence>
<evidence type="ECO:0000256" key="3">
    <source>
        <dbReference type="ARBA" id="ARBA00022475"/>
    </source>
</evidence>
<evidence type="ECO:0000313" key="8">
    <source>
        <dbReference type="EMBL" id="POB04374.1"/>
    </source>
</evidence>
<comment type="subcellular location">
    <subcellularLocation>
        <location evidence="1">Cell membrane</location>
        <topology evidence="1">Multi-pass membrane protein</topology>
    </subcellularLocation>
</comment>
<comment type="caution">
    <text evidence="8">The sequence shown here is derived from an EMBL/GenBank/DDBJ whole genome shotgun (WGS) entry which is preliminary data.</text>
</comment>
<dbReference type="PIRSF" id="PIRSF019239">
    <property type="entry name" value="MrpE"/>
    <property type="match status" value="1"/>
</dbReference>
<name>A0A2P4EWN5_9GAMM</name>
<dbReference type="EMBL" id="PPSK01000005">
    <property type="protein sequence ID" value="POB04374.1"/>
    <property type="molecule type" value="Genomic_DNA"/>
</dbReference>
<keyword evidence="9" id="KW-1185">Reference proteome</keyword>
<reference evidence="8 9" key="1">
    <citation type="submission" date="2018-01" db="EMBL/GenBank/DDBJ databases">
        <title>Draft genome of the type strain Pseudomonas oceani DSM 100277 isolated from the deep water in Okinawa trough, northwestern Pacific Ocean.</title>
        <authorList>
            <person name="Gomila M."/>
            <person name="Mulet M."/>
            <person name="Garcia-Valdes E."/>
            <person name="Lalucat J."/>
        </authorList>
    </citation>
    <scope>NUCLEOTIDE SEQUENCE [LARGE SCALE GENOMIC DNA]</scope>
    <source>
        <strain evidence="8 9">DSM 100277</strain>
    </source>
</reference>
<feature type="transmembrane region" description="Helical" evidence="7">
    <location>
        <begin position="30"/>
        <end position="51"/>
    </location>
</feature>
<dbReference type="Proteomes" id="UP000243451">
    <property type="component" value="Unassembled WGS sequence"/>
</dbReference>
<keyword evidence="5 7" id="KW-1133">Transmembrane helix</keyword>
<dbReference type="PANTHER" id="PTHR34584">
    <property type="entry name" value="NA(+)/H(+) ANTIPORTER SUBUNIT E1"/>
    <property type="match status" value="1"/>
</dbReference>
<dbReference type="GO" id="GO:0005886">
    <property type="term" value="C:plasma membrane"/>
    <property type="evidence" value="ECO:0007669"/>
    <property type="project" value="UniProtKB-SubCell"/>
</dbReference>
<dbReference type="OrthoDB" id="9807187at2"/>
<dbReference type="Pfam" id="PF01899">
    <property type="entry name" value="MNHE"/>
    <property type="match status" value="1"/>
</dbReference>
<evidence type="ECO:0000256" key="1">
    <source>
        <dbReference type="ARBA" id="ARBA00004651"/>
    </source>
</evidence>
<keyword evidence="3" id="KW-1003">Cell membrane</keyword>
<dbReference type="NCBIfam" id="NF006518">
    <property type="entry name" value="PRK08965.1-2"/>
    <property type="match status" value="1"/>
</dbReference>
<dbReference type="InterPro" id="IPR002758">
    <property type="entry name" value="Cation_antiport_E"/>
</dbReference>